<organism evidence="2">
    <name type="scientific">Tetraodon nigroviridis</name>
    <name type="common">Spotted green pufferfish</name>
    <name type="synonym">Chelonodon nigroviridis</name>
    <dbReference type="NCBI Taxonomy" id="99883"/>
    <lineage>
        <taxon>Eukaryota</taxon>
        <taxon>Metazoa</taxon>
        <taxon>Chordata</taxon>
        <taxon>Craniata</taxon>
        <taxon>Vertebrata</taxon>
        <taxon>Euteleostomi</taxon>
        <taxon>Actinopterygii</taxon>
        <taxon>Neopterygii</taxon>
        <taxon>Teleostei</taxon>
        <taxon>Neoteleostei</taxon>
        <taxon>Acanthomorphata</taxon>
        <taxon>Eupercaria</taxon>
        <taxon>Tetraodontiformes</taxon>
        <taxon>Tetradontoidea</taxon>
        <taxon>Tetraodontidae</taxon>
        <taxon>Tetraodon</taxon>
    </lineage>
</organism>
<dbReference type="InterPro" id="IPR001846">
    <property type="entry name" value="VWF_type-D"/>
</dbReference>
<dbReference type="Pfam" id="PF00094">
    <property type="entry name" value="VWD"/>
    <property type="match status" value="1"/>
</dbReference>
<dbReference type="EMBL" id="CAAE01019024">
    <property type="protein sequence ID" value="CAG13926.1"/>
    <property type="molecule type" value="Genomic_DNA"/>
</dbReference>
<dbReference type="PROSITE" id="PS51233">
    <property type="entry name" value="VWFD"/>
    <property type="match status" value="1"/>
</dbReference>
<feature type="domain" description="VWFD" evidence="1">
    <location>
        <begin position="1"/>
        <end position="86"/>
    </location>
</feature>
<dbReference type="AlphaFoldDB" id="Q4RCF7"/>
<protein>
    <submittedName>
        <fullName evidence="2">(spotted green pufferfish) hypothetical protein</fullName>
    </submittedName>
</protein>
<evidence type="ECO:0000259" key="1">
    <source>
        <dbReference type="PROSITE" id="PS51233"/>
    </source>
</evidence>
<gene>
    <name evidence="2" type="ORF">GSTENG00038965001</name>
</gene>
<reference evidence="2" key="1">
    <citation type="journal article" date="2004" name="Nature">
        <title>Genome duplication in the teleost fish Tetraodon nigroviridis reveals the early vertebrate proto-karyotype.</title>
        <authorList>
            <person name="Jaillon O."/>
            <person name="Aury J.-M."/>
            <person name="Brunet F."/>
            <person name="Petit J.-L."/>
            <person name="Stange-Thomann N."/>
            <person name="Mauceli E."/>
            <person name="Bouneau L."/>
            <person name="Fischer C."/>
            <person name="Ozouf-Costaz C."/>
            <person name="Bernot A."/>
            <person name="Nicaud S."/>
            <person name="Jaffe D."/>
            <person name="Fisher S."/>
            <person name="Lutfalla G."/>
            <person name="Dossat C."/>
            <person name="Segurens B."/>
            <person name="Dasilva C."/>
            <person name="Salanoubat M."/>
            <person name="Levy M."/>
            <person name="Boudet N."/>
            <person name="Castellano S."/>
            <person name="Anthouard V."/>
            <person name="Jubin C."/>
            <person name="Castelli V."/>
            <person name="Katinka M."/>
            <person name="Vacherie B."/>
            <person name="Biemont C."/>
            <person name="Skalli Z."/>
            <person name="Cattolico L."/>
            <person name="Poulain J."/>
            <person name="De Berardinis V."/>
            <person name="Cruaud C."/>
            <person name="Duprat S."/>
            <person name="Brottier P."/>
            <person name="Coutanceau J.-P."/>
            <person name="Gouzy J."/>
            <person name="Parra G."/>
            <person name="Lardier G."/>
            <person name="Chapple C."/>
            <person name="McKernan K.J."/>
            <person name="McEwan P."/>
            <person name="Bosak S."/>
            <person name="Kellis M."/>
            <person name="Volff J.-N."/>
            <person name="Guigo R."/>
            <person name="Zody M.C."/>
            <person name="Mesirov J."/>
            <person name="Lindblad-Toh K."/>
            <person name="Birren B."/>
            <person name="Nusbaum C."/>
            <person name="Kahn D."/>
            <person name="Robinson-Rechavi M."/>
            <person name="Laudet V."/>
            <person name="Schachter V."/>
            <person name="Quetier F."/>
            <person name="Saurin W."/>
            <person name="Scarpelli C."/>
            <person name="Wincker P."/>
            <person name="Lander E.S."/>
            <person name="Weissenbach J."/>
            <person name="Roest Crollius H."/>
        </authorList>
    </citation>
    <scope>NUCLEOTIDE SEQUENCE [LARGE SCALE GENOMIC DNA]</scope>
</reference>
<dbReference type="KEGG" id="tng:GSTEN00038965G001"/>
<name>Q4RCF7_TETNG</name>
<accession>Q4RCF7</accession>
<evidence type="ECO:0000313" key="2">
    <source>
        <dbReference type="EMBL" id="CAG13926.1"/>
    </source>
</evidence>
<proteinExistence type="predicted"/>
<reference evidence="2" key="2">
    <citation type="submission" date="2004-02" db="EMBL/GenBank/DDBJ databases">
        <authorList>
            <consortium name="Genoscope"/>
            <consortium name="Whitehead Institute Centre for Genome Research"/>
        </authorList>
    </citation>
    <scope>NUCLEOTIDE SEQUENCE</scope>
</reference>
<sequence>QWHVSQAVIPTNDLRKQVHHYMGACSYTLTKPCNSSSDLPYFTVDTQNEHRGSNKKVSYIRAVVINVNGVTVILGKGRTVQVSMKQ</sequence>
<comment type="caution">
    <text evidence="2">The sequence shown here is derived from an EMBL/GenBank/DDBJ whole genome shotgun (WGS) entry which is preliminary data.</text>
</comment>
<dbReference type="OrthoDB" id="6236007at2759"/>
<feature type="non-terminal residue" evidence="2">
    <location>
        <position position="1"/>
    </location>
</feature>